<gene>
    <name evidence="1" type="ORF">OS242_10675</name>
</gene>
<accession>A0ABT3X3M8</accession>
<reference evidence="1 2" key="1">
    <citation type="submission" date="2022-11" db="EMBL/GenBank/DDBJ databases">
        <title>Study of microbial diversity in lake waters.</title>
        <authorList>
            <person name="Zhang J."/>
        </authorList>
    </citation>
    <scope>NUCLEOTIDE SEQUENCE [LARGE SCALE GENOMIC DNA]</scope>
    <source>
        <strain evidence="1 2">DT12</strain>
    </source>
</reference>
<comment type="caution">
    <text evidence="1">The sequence shown here is derived from an EMBL/GenBank/DDBJ whole genome shotgun (WGS) entry which is preliminary data.</text>
</comment>
<protein>
    <submittedName>
        <fullName evidence="1">YolD-like family protein</fullName>
    </submittedName>
</protein>
<dbReference type="EMBL" id="JAPMLT010000004">
    <property type="protein sequence ID" value="MCX7570427.1"/>
    <property type="molecule type" value="Genomic_DNA"/>
</dbReference>
<dbReference type="Proteomes" id="UP001208017">
    <property type="component" value="Unassembled WGS sequence"/>
</dbReference>
<sequence length="95" mass="10557">MIIPEHRRAIMEHEDRQALIERPALDEDALEELNRSLAEAMERGRLVTLLVFKPTGLEEVDMLPQRVADGKLRGLDRDGDRVSVAIVDVVGVSGG</sequence>
<keyword evidence="2" id="KW-1185">Reference proteome</keyword>
<name>A0ABT3X3M8_9BACL</name>
<dbReference type="Pfam" id="PF08863">
    <property type="entry name" value="YolD"/>
    <property type="match status" value="1"/>
</dbReference>
<proteinExistence type="predicted"/>
<organism evidence="1 2">
    <name type="scientific">Tumebacillus lacus</name>
    <dbReference type="NCBI Taxonomy" id="2995335"/>
    <lineage>
        <taxon>Bacteria</taxon>
        <taxon>Bacillati</taxon>
        <taxon>Bacillota</taxon>
        <taxon>Bacilli</taxon>
        <taxon>Bacillales</taxon>
        <taxon>Alicyclobacillaceae</taxon>
        <taxon>Tumebacillus</taxon>
    </lineage>
</organism>
<evidence type="ECO:0000313" key="1">
    <source>
        <dbReference type="EMBL" id="MCX7570427.1"/>
    </source>
</evidence>
<dbReference type="InterPro" id="IPR014962">
    <property type="entry name" value="YolD"/>
</dbReference>
<evidence type="ECO:0000313" key="2">
    <source>
        <dbReference type="Proteomes" id="UP001208017"/>
    </source>
</evidence>
<dbReference type="RefSeq" id="WP_267151672.1">
    <property type="nucleotide sequence ID" value="NZ_JAPMLT010000004.1"/>
</dbReference>